<evidence type="ECO:0008006" key="11">
    <source>
        <dbReference type="Google" id="ProtNLM"/>
    </source>
</evidence>
<dbReference type="Gene3D" id="1.20.1250.20">
    <property type="entry name" value="MFS general substrate transporter like domains"/>
    <property type="match status" value="2"/>
</dbReference>
<dbReference type="STRING" id="1156394.T0QR29"/>
<feature type="transmembrane region" description="Helical" evidence="8">
    <location>
        <begin position="224"/>
        <end position="242"/>
    </location>
</feature>
<gene>
    <name evidence="9" type="ORF">SDRG_06470</name>
</gene>
<feature type="region of interest" description="Disordered" evidence="7">
    <location>
        <begin position="1"/>
        <end position="35"/>
    </location>
</feature>
<dbReference type="InterPro" id="IPR004324">
    <property type="entry name" value="FBT"/>
</dbReference>
<dbReference type="VEuPathDB" id="FungiDB:SDRG_06470"/>
<keyword evidence="10" id="KW-1185">Reference proteome</keyword>
<feature type="transmembrane region" description="Helical" evidence="8">
    <location>
        <begin position="446"/>
        <end position="467"/>
    </location>
</feature>
<dbReference type="OMA" id="GIDDHWF"/>
<evidence type="ECO:0000313" key="9">
    <source>
        <dbReference type="EMBL" id="EQC36365.1"/>
    </source>
</evidence>
<evidence type="ECO:0000256" key="7">
    <source>
        <dbReference type="SAM" id="MobiDB-lite"/>
    </source>
</evidence>
<dbReference type="InterPro" id="IPR036259">
    <property type="entry name" value="MFS_trans_sf"/>
</dbReference>
<dbReference type="Pfam" id="PF03092">
    <property type="entry name" value="BT1"/>
    <property type="match status" value="1"/>
</dbReference>
<evidence type="ECO:0000256" key="3">
    <source>
        <dbReference type="ARBA" id="ARBA00022448"/>
    </source>
</evidence>
<evidence type="ECO:0000256" key="1">
    <source>
        <dbReference type="ARBA" id="ARBA00004141"/>
    </source>
</evidence>
<dbReference type="PANTHER" id="PTHR31585">
    <property type="entry name" value="FOLATE-BIOPTERIN TRANSPORTER 1, CHLOROPLASTIC"/>
    <property type="match status" value="1"/>
</dbReference>
<feature type="transmembrane region" description="Helical" evidence="8">
    <location>
        <begin position="410"/>
        <end position="430"/>
    </location>
</feature>
<dbReference type="eggNOG" id="ENOG502QPYM">
    <property type="taxonomic scope" value="Eukaryota"/>
</dbReference>
<protein>
    <recommendedName>
        <fullName evidence="11">Major facilitator superfamily (MFS) profile domain-containing protein</fullName>
    </recommendedName>
</protein>
<dbReference type="EMBL" id="JH767148">
    <property type="protein sequence ID" value="EQC36365.1"/>
    <property type="molecule type" value="Genomic_DNA"/>
</dbReference>
<dbReference type="InterPro" id="IPR039309">
    <property type="entry name" value="BT1"/>
</dbReference>
<dbReference type="Proteomes" id="UP000030762">
    <property type="component" value="Unassembled WGS sequence"/>
</dbReference>
<name>T0QR29_SAPDV</name>
<organism evidence="9 10">
    <name type="scientific">Saprolegnia diclina (strain VS20)</name>
    <dbReference type="NCBI Taxonomy" id="1156394"/>
    <lineage>
        <taxon>Eukaryota</taxon>
        <taxon>Sar</taxon>
        <taxon>Stramenopiles</taxon>
        <taxon>Oomycota</taxon>
        <taxon>Saprolegniomycetes</taxon>
        <taxon>Saprolegniales</taxon>
        <taxon>Saprolegniaceae</taxon>
        <taxon>Saprolegnia</taxon>
    </lineage>
</organism>
<comment type="similarity">
    <text evidence="2">Belongs to the major facilitator superfamily. Folate-biopterin transporter (TC 2.A.71) family.</text>
</comment>
<comment type="subcellular location">
    <subcellularLocation>
        <location evidence="1">Membrane</location>
        <topology evidence="1">Multi-pass membrane protein</topology>
    </subcellularLocation>
</comment>
<dbReference type="OrthoDB" id="754047at2759"/>
<feature type="transmembrane region" description="Helical" evidence="8">
    <location>
        <begin position="55"/>
        <end position="83"/>
    </location>
</feature>
<dbReference type="AlphaFoldDB" id="T0QR29"/>
<dbReference type="GeneID" id="19947197"/>
<keyword evidence="3" id="KW-0813">Transport</keyword>
<proteinExistence type="inferred from homology"/>
<feature type="transmembrane region" description="Helical" evidence="8">
    <location>
        <begin position="311"/>
        <end position="330"/>
    </location>
</feature>
<evidence type="ECO:0000256" key="4">
    <source>
        <dbReference type="ARBA" id="ARBA00022692"/>
    </source>
</evidence>
<sequence length="522" mass="56697">MDVQHDPLDAVPAACARRRTTSPSEDDGETTTDDATPPTVLAGFLTWQAKVVNTFGLSFLTLVGMVYFVQGFGSFSMLAIAYLMKDVLKLQPAASQAIMTTAGFPWAIKPLYGILSDSLPLCGYRRKSYLVLISLLGLCAYFWLHLTTPATALAQITLLILLASLGTAVSDVIIDALVVEMSRLDPKNGANDLQSITWCMMSLGGIVGSLLAGPVTTSFGPSRVFLVSMLGPATILVLSLLMKETKIQAQRHGPSCLRLASTQVGLLRQAMRVPVIWKAALYMFASGAIAPSFSQIQFYYVTEVLHFSPDFMGNVQALGYVFLMLGTVVYNTWCKDLPFRRSFATAQIGLGVISLVEIVLVTRTNLTLGIPDKWFVIGDAMLSDIISRLKMMPLLVLCSKLCPRGIEGTFFALLMAVANLSGAVSGYWGATLCTLLGISRDSYDNLWFAILLRSVLKLVPLTFLFLLPEHDPQEEIEAMALAAAASHHRELSMTADVDNDDDGIVDDEITDLLAAKQEEEGP</sequence>
<dbReference type="InParanoid" id="T0QR29"/>
<accession>T0QR29</accession>
<feature type="transmembrane region" description="Helical" evidence="8">
    <location>
        <begin position="152"/>
        <end position="174"/>
    </location>
</feature>
<feature type="transmembrane region" description="Helical" evidence="8">
    <location>
        <begin position="279"/>
        <end position="299"/>
    </location>
</feature>
<dbReference type="CDD" id="cd17484">
    <property type="entry name" value="MFS_FBT"/>
    <property type="match status" value="1"/>
</dbReference>
<evidence type="ECO:0000256" key="8">
    <source>
        <dbReference type="SAM" id="Phobius"/>
    </source>
</evidence>
<feature type="transmembrane region" description="Helical" evidence="8">
    <location>
        <begin position="195"/>
        <end position="212"/>
    </location>
</feature>
<feature type="transmembrane region" description="Helical" evidence="8">
    <location>
        <begin position="129"/>
        <end position="146"/>
    </location>
</feature>
<dbReference type="NCBIfam" id="TIGR00788">
    <property type="entry name" value="fbt"/>
    <property type="match status" value="1"/>
</dbReference>
<dbReference type="PANTHER" id="PTHR31585:SF6">
    <property type="entry name" value="FOLATE-BIOPTERIN TRANSPORTER 2-RELATED"/>
    <property type="match status" value="1"/>
</dbReference>
<dbReference type="SUPFAM" id="SSF103473">
    <property type="entry name" value="MFS general substrate transporter"/>
    <property type="match status" value="1"/>
</dbReference>
<keyword evidence="5 8" id="KW-1133">Transmembrane helix</keyword>
<evidence type="ECO:0000256" key="2">
    <source>
        <dbReference type="ARBA" id="ARBA00007015"/>
    </source>
</evidence>
<dbReference type="GO" id="GO:0016020">
    <property type="term" value="C:membrane"/>
    <property type="evidence" value="ECO:0007669"/>
    <property type="project" value="UniProtKB-SubCell"/>
</dbReference>
<keyword evidence="4 8" id="KW-0812">Transmembrane</keyword>
<dbReference type="RefSeq" id="XP_008610471.1">
    <property type="nucleotide sequence ID" value="XM_008612249.1"/>
</dbReference>
<keyword evidence="6 8" id="KW-0472">Membrane</keyword>
<evidence type="ECO:0000256" key="5">
    <source>
        <dbReference type="ARBA" id="ARBA00022989"/>
    </source>
</evidence>
<evidence type="ECO:0000313" key="10">
    <source>
        <dbReference type="Proteomes" id="UP000030762"/>
    </source>
</evidence>
<reference evidence="9 10" key="1">
    <citation type="submission" date="2012-04" db="EMBL/GenBank/DDBJ databases">
        <title>The Genome Sequence of Saprolegnia declina VS20.</title>
        <authorList>
            <consortium name="The Broad Institute Genome Sequencing Platform"/>
            <person name="Russ C."/>
            <person name="Nusbaum C."/>
            <person name="Tyler B."/>
            <person name="van West P."/>
            <person name="Dieguez-Uribeondo J."/>
            <person name="de Bruijn I."/>
            <person name="Tripathy S."/>
            <person name="Jiang R."/>
            <person name="Young S.K."/>
            <person name="Zeng Q."/>
            <person name="Gargeya S."/>
            <person name="Fitzgerald M."/>
            <person name="Haas B."/>
            <person name="Abouelleil A."/>
            <person name="Alvarado L."/>
            <person name="Arachchi H.M."/>
            <person name="Berlin A."/>
            <person name="Chapman S.B."/>
            <person name="Goldberg J."/>
            <person name="Griggs A."/>
            <person name="Gujja S."/>
            <person name="Hansen M."/>
            <person name="Howarth C."/>
            <person name="Imamovic A."/>
            <person name="Larimer J."/>
            <person name="McCowen C."/>
            <person name="Montmayeur A."/>
            <person name="Murphy C."/>
            <person name="Neiman D."/>
            <person name="Pearson M."/>
            <person name="Priest M."/>
            <person name="Roberts A."/>
            <person name="Saif S."/>
            <person name="Shea T."/>
            <person name="Sisk P."/>
            <person name="Sykes S."/>
            <person name="Wortman J."/>
            <person name="Nusbaum C."/>
            <person name="Birren B."/>
        </authorList>
    </citation>
    <scope>NUCLEOTIDE SEQUENCE [LARGE SCALE GENOMIC DNA]</scope>
    <source>
        <strain evidence="9 10">VS20</strain>
    </source>
</reference>
<evidence type="ECO:0000256" key="6">
    <source>
        <dbReference type="ARBA" id="ARBA00023136"/>
    </source>
</evidence>